<keyword evidence="1" id="KW-0175">Coiled coil</keyword>
<dbReference type="Proteomes" id="UP000265120">
    <property type="component" value="Chromosome 20"/>
</dbReference>
<dbReference type="STRING" id="244447.ENSCSEP00000033509"/>
<keyword evidence="4" id="KW-1185">Reference proteome</keyword>
<reference evidence="3" key="3">
    <citation type="submission" date="2025-09" db="UniProtKB">
        <authorList>
            <consortium name="Ensembl"/>
        </authorList>
    </citation>
    <scope>IDENTIFICATION</scope>
</reference>
<feature type="domain" description="U3 small nucleolar RNA-associated protein NOL7 C-terminal" evidence="2">
    <location>
        <begin position="127"/>
        <end position="165"/>
    </location>
</feature>
<dbReference type="PANTHER" id="PTHR32337:SF2">
    <property type="entry name" value="NUCLEOLAR PROTEIN 7"/>
    <property type="match status" value="1"/>
</dbReference>
<name>A0A3P8X376_CYNSE</name>
<dbReference type="FunCoup" id="A0A3P8X376">
    <property type="interactions" value="1210"/>
</dbReference>
<evidence type="ECO:0000259" key="2">
    <source>
        <dbReference type="Pfam" id="PF08157"/>
    </source>
</evidence>
<protein>
    <recommendedName>
        <fullName evidence="2">U3 small nucleolar RNA-associated protein NOL7 C-terminal domain-containing protein</fullName>
    </recommendedName>
</protein>
<dbReference type="GO" id="GO:0003723">
    <property type="term" value="F:RNA binding"/>
    <property type="evidence" value="ECO:0007669"/>
    <property type="project" value="TreeGrafter"/>
</dbReference>
<accession>A0A3P8X376</accession>
<evidence type="ECO:0000256" key="1">
    <source>
        <dbReference type="SAM" id="Coils"/>
    </source>
</evidence>
<dbReference type="Pfam" id="PF08157">
    <property type="entry name" value="NUC129"/>
    <property type="match status" value="1"/>
</dbReference>
<evidence type="ECO:0000313" key="3">
    <source>
        <dbReference type="Ensembl" id="ENSCSEP00000033509.1"/>
    </source>
</evidence>
<proteinExistence type="predicted"/>
<dbReference type="PANTHER" id="PTHR32337">
    <property type="entry name" value="NUCLEOLAR PROTEIN 7"/>
    <property type="match status" value="1"/>
</dbReference>
<organism evidence="3 4">
    <name type="scientific">Cynoglossus semilaevis</name>
    <name type="common">Tongue sole</name>
    <dbReference type="NCBI Taxonomy" id="244447"/>
    <lineage>
        <taxon>Eukaryota</taxon>
        <taxon>Metazoa</taxon>
        <taxon>Chordata</taxon>
        <taxon>Craniata</taxon>
        <taxon>Vertebrata</taxon>
        <taxon>Euteleostomi</taxon>
        <taxon>Actinopterygii</taxon>
        <taxon>Neopterygii</taxon>
        <taxon>Teleostei</taxon>
        <taxon>Neoteleostei</taxon>
        <taxon>Acanthomorphata</taxon>
        <taxon>Carangaria</taxon>
        <taxon>Pleuronectiformes</taxon>
        <taxon>Pleuronectoidei</taxon>
        <taxon>Cynoglossidae</taxon>
        <taxon>Cynoglossinae</taxon>
        <taxon>Cynoglossus</taxon>
    </lineage>
</organism>
<dbReference type="Ensembl" id="ENSCSET00000033943.1">
    <property type="protein sequence ID" value="ENSCSEP00000033509.1"/>
    <property type="gene ID" value="ENSCSEG00000021505.1"/>
</dbReference>
<reference evidence="3" key="2">
    <citation type="submission" date="2025-08" db="UniProtKB">
        <authorList>
            <consortium name="Ensembl"/>
        </authorList>
    </citation>
    <scope>IDENTIFICATION</scope>
</reference>
<dbReference type="GO" id="GO:0005730">
    <property type="term" value="C:nucleolus"/>
    <property type="evidence" value="ECO:0007669"/>
    <property type="project" value="TreeGrafter"/>
</dbReference>
<dbReference type="InParanoid" id="A0A3P8X376"/>
<dbReference type="AlphaFoldDB" id="A0A3P8X376"/>
<sequence>HTCTCKCVNTYELYCSKSFSITLTWLAVSLFVKKEAEMSSFSLNSSDDEAPEEVTFEESKSDALRCLKETLNTVRREKEQLKEKRRRRQELFQEQKVVFLFLSGFILEEDDWFYLTTSCFVSLKGNYKVATLKEDTAASYQQRAAQDFIQSRLYGPGSCRTTSEFLIGASCHRRV</sequence>
<feature type="coiled-coil region" evidence="1">
    <location>
        <begin position="64"/>
        <end position="94"/>
    </location>
</feature>
<dbReference type="InterPro" id="IPR012579">
    <property type="entry name" value="NOL7_C"/>
</dbReference>
<reference evidence="3 4" key="1">
    <citation type="journal article" date="2014" name="Nat. Genet.">
        <title>Whole-genome sequence of a flatfish provides insights into ZW sex chromosome evolution and adaptation to a benthic lifestyle.</title>
        <authorList>
            <person name="Chen S."/>
            <person name="Zhang G."/>
            <person name="Shao C."/>
            <person name="Huang Q."/>
            <person name="Liu G."/>
            <person name="Zhang P."/>
            <person name="Song W."/>
            <person name="An N."/>
            <person name="Chalopin D."/>
            <person name="Volff J.N."/>
            <person name="Hong Y."/>
            <person name="Li Q."/>
            <person name="Sha Z."/>
            <person name="Zhou H."/>
            <person name="Xie M."/>
            <person name="Yu Q."/>
            <person name="Liu Y."/>
            <person name="Xiang H."/>
            <person name="Wang N."/>
            <person name="Wu K."/>
            <person name="Yang C."/>
            <person name="Zhou Q."/>
            <person name="Liao X."/>
            <person name="Yang L."/>
            <person name="Hu Q."/>
            <person name="Zhang J."/>
            <person name="Meng L."/>
            <person name="Jin L."/>
            <person name="Tian Y."/>
            <person name="Lian J."/>
            <person name="Yang J."/>
            <person name="Miao G."/>
            <person name="Liu S."/>
            <person name="Liang Z."/>
            <person name="Yan F."/>
            <person name="Li Y."/>
            <person name="Sun B."/>
            <person name="Zhang H."/>
            <person name="Zhang J."/>
            <person name="Zhu Y."/>
            <person name="Du M."/>
            <person name="Zhao Y."/>
            <person name="Schartl M."/>
            <person name="Tang Q."/>
            <person name="Wang J."/>
        </authorList>
    </citation>
    <scope>NUCLEOTIDE SEQUENCE</scope>
</reference>
<evidence type="ECO:0000313" key="4">
    <source>
        <dbReference type="Proteomes" id="UP000265120"/>
    </source>
</evidence>